<sequence length="256" mass="29270">MTDTAAAAPGKRLSTIEAAVLPLGVTKFFMYFEVFIALLLTIFLVLSIYVDTFLFVPVILLFSLNMILCIVSMIYLWCRGPGKSPLRPLFNVSFSDPGSYALLAHLHRHLRVYLRYPHPVEDIRKLLSQVSRLPERERRWLYYYSERTVFRCGSEDESQLQRFIITWIFFLAATYHLFIALLILAGNEHTKLDDMYCSQEVQPTQSSSVTEVTGQVVRNPPTFYRAPPIRVPNEVSESNLPVESTAISPDPGQETK</sequence>
<keyword evidence="2" id="KW-0472">Membrane</keyword>
<evidence type="ECO:0000313" key="3">
    <source>
        <dbReference type="Proteomes" id="UP000095287"/>
    </source>
</evidence>
<feature type="transmembrane region" description="Helical" evidence="2">
    <location>
        <begin position="28"/>
        <end position="46"/>
    </location>
</feature>
<accession>A0A1I7ZBX8</accession>
<proteinExistence type="predicted"/>
<evidence type="ECO:0000256" key="2">
    <source>
        <dbReference type="SAM" id="Phobius"/>
    </source>
</evidence>
<dbReference type="Proteomes" id="UP000095287">
    <property type="component" value="Unplaced"/>
</dbReference>
<evidence type="ECO:0000313" key="4">
    <source>
        <dbReference type="WBParaSite" id="L893_g24860.t1"/>
    </source>
</evidence>
<keyword evidence="2" id="KW-1133">Transmembrane helix</keyword>
<evidence type="ECO:0000256" key="1">
    <source>
        <dbReference type="SAM" id="MobiDB-lite"/>
    </source>
</evidence>
<name>A0A1I7ZBX8_9BILA</name>
<dbReference type="AlphaFoldDB" id="A0A1I7ZBX8"/>
<feature type="compositionally biased region" description="Polar residues" evidence="1">
    <location>
        <begin position="235"/>
        <end position="247"/>
    </location>
</feature>
<organism evidence="3 4">
    <name type="scientific">Steinernema glaseri</name>
    <dbReference type="NCBI Taxonomy" id="37863"/>
    <lineage>
        <taxon>Eukaryota</taxon>
        <taxon>Metazoa</taxon>
        <taxon>Ecdysozoa</taxon>
        <taxon>Nematoda</taxon>
        <taxon>Chromadorea</taxon>
        <taxon>Rhabditida</taxon>
        <taxon>Tylenchina</taxon>
        <taxon>Panagrolaimomorpha</taxon>
        <taxon>Strongyloidoidea</taxon>
        <taxon>Steinernematidae</taxon>
        <taxon>Steinernema</taxon>
    </lineage>
</organism>
<feature type="transmembrane region" description="Helical" evidence="2">
    <location>
        <begin position="53"/>
        <end position="77"/>
    </location>
</feature>
<feature type="region of interest" description="Disordered" evidence="1">
    <location>
        <begin position="234"/>
        <end position="256"/>
    </location>
</feature>
<keyword evidence="2" id="KW-0812">Transmembrane</keyword>
<feature type="transmembrane region" description="Helical" evidence="2">
    <location>
        <begin position="164"/>
        <end position="185"/>
    </location>
</feature>
<dbReference type="WBParaSite" id="L893_g24860.t1">
    <property type="protein sequence ID" value="L893_g24860.t1"/>
    <property type="gene ID" value="L893_g24860"/>
</dbReference>
<protein>
    <submittedName>
        <fullName evidence="4">Transmembrane protein</fullName>
    </submittedName>
</protein>
<keyword evidence="3" id="KW-1185">Reference proteome</keyword>
<reference evidence="4" key="1">
    <citation type="submission" date="2016-11" db="UniProtKB">
        <authorList>
            <consortium name="WormBaseParasite"/>
        </authorList>
    </citation>
    <scope>IDENTIFICATION</scope>
</reference>